<reference evidence="17 18" key="1">
    <citation type="submission" date="2023-02" db="EMBL/GenBank/DDBJ databases">
        <title>Novel Oscillospiraceae bacterial genomes.</title>
        <authorList>
            <person name="Srinivasan S."/>
            <person name="Austin M.N."/>
            <person name="Fiedler T.L."/>
            <person name="Strenk S.M."/>
            <person name="Agnew K.J."/>
            <person name="Nagana Gowda G.A."/>
            <person name="Raftery D."/>
            <person name="Beamer M.A."/>
            <person name="Achilles S.L."/>
            <person name="Wiesenfeld H.C."/>
            <person name="Fredricks D.N."/>
            <person name="Hillier S.L."/>
        </authorList>
    </citation>
    <scope>NUCLEOTIDE SEQUENCE [LARGE SCALE GENOMIC DNA]</scope>
    <source>
        <strain evidence="17 18">CHIC02 1186E3-8</strain>
    </source>
</reference>
<evidence type="ECO:0000256" key="7">
    <source>
        <dbReference type="ARBA" id="ARBA00022967"/>
    </source>
</evidence>
<comment type="catalytic activity">
    <reaction evidence="12">
        <text>ATP + H2O + 4 H(+)(in) = ADP + phosphate + 5 H(+)(out)</text>
        <dbReference type="Rhea" id="RHEA:57720"/>
        <dbReference type="ChEBI" id="CHEBI:15377"/>
        <dbReference type="ChEBI" id="CHEBI:15378"/>
        <dbReference type="ChEBI" id="CHEBI:30616"/>
        <dbReference type="ChEBI" id="CHEBI:43474"/>
        <dbReference type="ChEBI" id="CHEBI:456216"/>
        <dbReference type="EC" id="7.1.2.2"/>
    </reaction>
</comment>
<evidence type="ECO:0000259" key="16">
    <source>
        <dbReference type="Pfam" id="PF02874"/>
    </source>
</evidence>
<keyword evidence="11 12" id="KW-0066">ATP synthesis</keyword>
<evidence type="ECO:0000256" key="9">
    <source>
        <dbReference type="ARBA" id="ARBA00023136"/>
    </source>
</evidence>
<dbReference type="Gene3D" id="3.40.50.300">
    <property type="entry name" value="P-loop containing nucleotide triphosphate hydrolases"/>
    <property type="match status" value="1"/>
</dbReference>
<dbReference type="HAMAP" id="MF_01346">
    <property type="entry name" value="ATP_synth_alpha_bact"/>
    <property type="match status" value="1"/>
</dbReference>
<proteinExistence type="inferred from homology"/>
<evidence type="ECO:0000256" key="8">
    <source>
        <dbReference type="ARBA" id="ARBA00023065"/>
    </source>
</evidence>
<dbReference type="Proteomes" id="UP001220478">
    <property type="component" value="Chromosome"/>
</dbReference>
<evidence type="ECO:0000256" key="11">
    <source>
        <dbReference type="ARBA" id="ARBA00023310"/>
    </source>
</evidence>
<evidence type="ECO:0000256" key="1">
    <source>
        <dbReference type="ARBA" id="ARBA00004370"/>
    </source>
</evidence>
<dbReference type="CDD" id="cd18116">
    <property type="entry name" value="ATP-synt_F1_alpha_N"/>
    <property type="match status" value="1"/>
</dbReference>
<gene>
    <name evidence="12 17" type="primary">atpA</name>
    <name evidence="17" type="ORF">PYS61_04890</name>
</gene>
<keyword evidence="4 12" id="KW-1003">Cell membrane</keyword>
<keyword evidence="12" id="KW-0375">Hydrogen ion transport</keyword>
<evidence type="ECO:0000256" key="2">
    <source>
        <dbReference type="ARBA" id="ARBA00008936"/>
    </source>
</evidence>
<evidence type="ECO:0000256" key="13">
    <source>
        <dbReference type="SAM" id="MobiDB-lite"/>
    </source>
</evidence>
<dbReference type="Pfam" id="PF00006">
    <property type="entry name" value="ATP-synt_ab"/>
    <property type="match status" value="1"/>
</dbReference>
<dbReference type="InterPro" id="IPR000194">
    <property type="entry name" value="ATPase_F1/V1/A1_a/bsu_nucl-bd"/>
</dbReference>
<dbReference type="InterPro" id="IPR038376">
    <property type="entry name" value="ATP_synth_asu_C_sf"/>
</dbReference>
<keyword evidence="7 12" id="KW-1278">Translocase</keyword>
<dbReference type="InterPro" id="IPR036121">
    <property type="entry name" value="ATPase_F1/V1/A1_a/bsu_N_sf"/>
</dbReference>
<dbReference type="InterPro" id="IPR027417">
    <property type="entry name" value="P-loop_NTPase"/>
</dbReference>
<dbReference type="EC" id="7.1.2.2" evidence="12"/>
<evidence type="ECO:0000256" key="12">
    <source>
        <dbReference type="HAMAP-Rule" id="MF_01346"/>
    </source>
</evidence>
<keyword evidence="8 12" id="KW-0406">Ion transport</keyword>
<dbReference type="InterPro" id="IPR020003">
    <property type="entry name" value="ATPase_a/bsu_AS"/>
</dbReference>
<dbReference type="InterPro" id="IPR004100">
    <property type="entry name" value="ATPase_F1/V1/A1_a/bsu_N"/>
</dbReference>
<evidence type="ECO:0000256" key="3">
    <source>
        <dbReference type="ARBA" id="ARBA00022448"/>
    </source>
</evidence>
<keyword evidence="18" id="KW-1185">Reference proteome</keyword>
<evidence type="ECO:0000259" key="15">
    <source>
        <dbReference type="Pfam" id="PF00306"/>
    </source>
</evidence>
<organism evidence="17 18">
    <name type="scientific">Amygdalobacter indicium</name>
    <dbReference type="NCBI Taxonomy" id="3029272"/>
    <lineage>
        <taxon>Bacteria</taxon>
        <taxon>Bacillati</taxon>
        <taxon>Bacillota</taxon>
        <taxon>Clostridia</taxon>
        <taxon>Eubacteriales</taxon>
        <taxon>Oscillospiraceae</taxon>
        <taxon>Amygdalobacter</taxon>
    </lineage>
</organism>
<comment type="function">
    <text evidence="12">Produces ATP from ADP in the presence of a proton gradient across the membrane. The alpha chain is a regulatory subunit.</text>
</comment>
<dbReference type="Pfam" id="PF00306">
    <property type="entry name" value="ATP-synt_ab_C"/>
    <property type="match status" value="1"/>
</dbReference>
<dbReference type="InterPro" id="IPR000793">
    <property type="entry name" value="ATP_synth_asu_C"/>
</dbReference>
<protein>
    <recommendedName>
        <fullName evidence="12">ATP synthase subunit alpha</fullName>
        <ecNumber evidence="12">7.1.2.2</ecNumber>
    </recommendedName>
    <alternativeName>
        <fullName evidence="12">ATP synthase F1 sector subunit alpha</fullName>
    </alternativeName>
    <alternativeName>
        <fullName evidence="12">F-ATPase subunit alpha</fullName>
    </alternativeName>
</protein>
<dbReference type="InterPro" id="IPR023366">
    <property type="entry name" value="ATP_synth_asu-like_sf"/>
</dbReference>
<accession>A0ABY8CAT3</accession>
<dbReference type="SUPFAM" id="SSF50615">
    <property type="entry name" value="N-terminal domain of alpha and beta subunits of F1 ATP synthase"/>
    <property type="match status" value="1"/>
</dbReference>
<feature type="site" description="Required for activity" evidence="12">
    <location>
        <position position="347"/>
    </location>
</feature>
<dbReference type="PANTHER" id="PTHR48082">
    <property type="entry name" value="ATP SYNTHASE SUBUNIT ALPHA, MITOCHONDRIAL"/>
    <property type="match status" value="1"/>
</dbReference>
<dbReference type="Gene3D" id="1.20.150.20">
    <property type="entry name" value="ATP synthase alpha/beta chain, C-terminal domain"/>
    <property type="match status" value="1"/>
</dbReference>
<dbReference type="InterPro" id="IPR033732">
    <property type="entry name" value="ATP_synth_F1_a_nt-bd_dom"/>
</dbReference>
<evidence type="ECO:0000256" key="6">
    <source>
        <dbReference type="ARBA" id="ARBA00022840"/>
    </source>
</evidence>
<dbReference type="Gene3D" id="2.40.30.20">
    <property type="match status" value="1"/>
</dbReference>
<dbReference type="SUPFAM" id="SSF47917">
    <property type="entry name" value="C-terminal domain of alpha and beta subunits of F1 ATP synthase"/>
    <property type="match status" value="1"/>
</dbReference>
<dbReference type="NCBIfam" id="TIGR00962">
    <property type="entry name" value="atpA"/>
    <property type="match status" value="1"/>
</dbReference>
<keyword evidence="5 12" id="KW-0547">Nucleotide-binding</keyword>
<evidence type="ECO:0000313" key="18">
    <source>
        <dbReference type="Proteomes" id="UP001220478"/>
    </source>
</evidence>
<feature type="region of interest" description="Disordered" evidence="13">
    <location>
        <begin position="492"/>
        <end position="515"/>
    </location>
</feature>
<evidence type="ECO:0000256" key="5">
    <source>
        <dbReference type="ARBA" id="ARBA00022741"/>
    </source>
</evidence>
<keyword evidence="3 12" id="KW-0813">Transport</keyword>
<comment type="subcellular location">
    <subcellularLocation>
        <location evidence="12">Cell membrane</location>
        <topology evidence="12">Peripheral membrane protein</topology>
    </subcellularLocation>
    <subcellularLocation>
        <location evidence="1">Membrane</location>
    </subcellularLocation>
</comment>
<dbReference type="CDD" id="cd18113">
    <property type="entry name" value="ATP-synt_F1_alpha_C"/>
    <property type="match status" value="1"/>
</dbReference>
<dbReference type="InterPro" id="IPR005294">
    <property type="entry name" value="ATP_synth_F1_asu"/>
</dbReference>
<evidence type="ECO:0000313" key="17">
    <source>
        <dbReference type="EMBL" id="WEG36225.1"/>
    </source>
</evidence>
<dbReference type="NCBIfam" id="NF009884">
    <property type="entry name" value="PRK13343.1"/>
    <property type="match status" value="1"/>
</dbReference>
<feature type="binding site" evidence="12">
    <location>
        <begin position="153"/>
        <end position="160"/>
    </location>
    <ligand>
        <name>ATP</name>
        <dbReference type="ChEBI" id="CHEBI:30616"/>
    </ligand>
</feature>
<dbReference type="SUPFAM" id="SSF52540">
    <property type="entry name" value="P-loop containing nucleoside triphosphate hydrolases"/>
    <property type="match status" value="1"/>
</dbReference>
<dbReference type="Pfam" id="PF02874">
    <property type="entry name" value="ATP-synt_ab_N"/>
    <property type="match status" value="1"/>
</dbReference>
<comment type="similarity">
    <text evidence="2 12">Belongs to the ATPase alpha/beta chains family.</text>
</comment>
<feature type="domain" description="ATP synthase alpha subunit C-terminal" evidence="15">
    <location>
        <begin position="356"/>
        <end position="481"/>
    </location>
</feature>
<dbReference type="CDD" id="cd01132">
    <property type="entry name" value="F1-ATPase_alpha_CD"/>
    <property type="match status" value="1"/>
</dbReference>
<feature type="domain" description="ATPase F1/V1/A1 complex alpha/beta subunit nucleotide-binding" evidence="14">
    <location>
        <begin position="133"/>
        <end position="349"/>
    </location>
</feature>
<feature type="domain" description="ATPase F1/V1/A1 complex alpha/beta subunit N-terminal" evidence="16">
    <location>
        <begin position="15"/>
        <end position="75"/>
    </location>
</feature>
<keyword evidence="6 12" id="KW-0067">ATP-binding</keyword>
<name>A0ABY8CAT3_9FIRM</name>
<keyword evidence="10 12" id="KW-0139">CF(1)</keyword>
<dbReference type="PANTHER" id="PTHR48082:SF2">
    <property type="entry name" value="ATP SYNTHASE SUBUNIT ALPHA, MITOCHONDRIAL"/>
    <property type="match status" value="1"/>
</dbReference>
<dbReference type="PROSITE" id="PS00152">
    <property type="entry name" value="ATPASE_ALPHA_BETA"/>
    <property type="match status" value="1"/>
</dbReference>
<evidence type="ECO:0000259" key="14">
    <source>
        <dbReference type="Pfam" id="PF00006"/>
    </source>
</evidence>
<keyword evidence="9 12" id="KW-0472">Membrane</keyword>
<evidence type="ECO:0000256" key="10">
    <source>
        <dbReference type="ARBA" id="ARBA00023196"/>
    </source>
</evidence>
<feature type="compositionally biased region" description="Low complexity" evidence="13">
    <location>
        <begin position="494"/>
        <end position="509"/>
    </location>
</feature>
<sequence>MSDIFDNQKQEMADVLSVSDGIAKVRGLKHCVNGEMIIFNSGAIGLAMNLEKDEIGVVLLNLEDSVQSGSSCKGSGQVLSVPCGNAFLGRVIDPLGRPLDHEQHLQATHYRPIEHPAPAIIDRKQVKEPLYTGVTAIDSMIPIGKGQRELIIGDRQTGKSTIAIDTILNQKGKNVICIYVAIGQKMSTVKSQVALLRARGAMAYTIVVAASASVSAAMQYIAPYSACAMAEEYMYENHQDVLVIYDDLSKHAQAYRAISLLLHRPPGREAYPGDVFYIHSRLLERAACLSDNKGGGSITAIPIVETQSGDISAYIPTNVISITDGQIYLESDLFFAGQRPAINVGLSVSRVGGSCQAKSMRKAAGPLRVSMAQFRELQAFSQLSGEMDATTAQQIARGQRLNEILKQSEHLNRSMALSLLLISLCTNAGFDEVPVKDLRHYIDSFSEYLIKERSDVLTEFENIEVVTDLEINMLKDIFNDFYHNSLSEKQQSDAAATAETAKTAATAETAEVKES</sequence>
<evidence type="ECO:0000256" key="4">
    <source>
        <dbReference type="ARBA" id="ARBA00022475"/>
    </source>
</evidence>
<dbReference type="EMBL" id="CP118868">
    <property type="protein sequence ID" value="WEG36225.1"/>
    <property type="molecule type" value="Genomic_DNA"/>
</dbReference>